<dbReference type="Proteomes" id="UP000814176">
    <property type="component" value="Unassembled WGS sequence"/>
</dbReference>
<proteinExistence type="predicted"/>
<evidence type="ECO:0008006" key="4">
    <source>
        <dbReference type="Google" id="ProtNLM"/>
    </source>
</evidence>
<organism evidence="2 3">
    <name type="scientific">Rhodofomes roseus</name>
    <dbReference type="NCBI Taxonomy" id="34475"/>
    <lineage>
        <taxon>Eukaryota</taxon>
        <taxon>Fungi</taxon>
        <taxon>Dikarya</taxon>
        <taxon>Basidiomycota</taxon>
        <taxon>Agaricomycotina</taxon>
        <taxon>Agaricomycetes</taxon>
        <taxon>Polyporales</taxon>
        <taxon>Rhodofomes</taxon>
    </lineage>
</organism>
<evidence type="ECO:0000313" key="2">
    <source>
        <dbReference type="EMBL" id="KAH9837238.1"/>
    </source>
</evidence>
<dbReference type="PANTHER" id="PTHR34213:SF2">
    <property type="entry name" value="NUCLEAR TRANSPORT FACTOR 2 (NTF2) FAMILY PROTEIN"/>
    <property type="match status" value="1"/>
</dbReference>
<dbReference type="Gene3D" id="3.10.450.50">
    <property type="match status" value="1"/>
</dbReference>
<dbReference type="RefSeq" id="XP_047779407.1">
    <property type="nucleotide sequence ID" value="XM_047927420.1"/>
</dbReference>
<dbReference type="InterPro" id="IPR032710">
    <property type="entry name" value="NTF2-like_dom_sf"/>
</dbReference>
<dbReference type="SUPFAM" id="SSF54427">
    <property type="entry name" value="NTF2-like"/>
    <property type="match status" value="1"/>
</dbReference>
<feature type="compositionally biased region" description="Basic and acidic residues" evidence="1">
    <location>
        <begin position="20"/>
        <end position="29"/>
    </location>
</feature>
<evidence type="ECO:0000256" key="1">
    <source>
        <dbReference type="SAM" id="MobiDB-lite"/>
    </source>
</evidence>
<dbReference type="PANTHER" id="PTHR34213">
    <property type="entry name" value="NUCLEAR TRANSPORT FACTOR 2 (NTF2) FAMILY PROTEIN"/>
    <property type="match status" value="1"/>
</dbReference>
<sequence>MPSNNMDSTNASGLTPNETKSLKERSPEPYEEKILKGIKELYSCKPSEETYKIYTEDAVFHDPIGIAEGLKSIRAQFNGLVKVFPRADVKQFRVLQNPPSVPKSTILVDQDVAYYRDPNGSPTKTINSLLTLQTNERHLVTKHTEEWDHKRETSREDGFVGLLNEQRKRMTAGITGMFVSQEPPAGKTSN</sequence>
<reference evidence="2 3" key="1">
    <citation type="journal article" date="2021" name="Environ. Microbiol.">
        <title>Gene family expansions and transcriptome signatures uncover fungal adaptations to wood decay.</title>
        <authorList>
            <person name="Hage H."/>
            <person name="Miyauchi S."/>
            <person name="Viragh M."/>
            <person name="Drula E."/>
            <person name="Min B."/>
            <person name="Chaduli D."/>
            <person name="Navarro D."/>
            <person name="Favel A."/>
            <person name="Norest M."/>
            <person name="Lesage-Meessen L."/>
            <person name="Balint B."/>
            <person name="Merenyi Z."/>
            <person name="de Eugenio L."/>
            <person name="Morin E."/>
            <person name="Martinez A.T."/>
            <person name="Baldrian P."/>
            <person name="Stursova M."/>
            <person name="Martinez M.J."/>
            <person name="Novotny C."/>
            <person name="Magnuson J.K."/>
            <person name="Spatafora J.W."/>
            <person name="Maurice S."/>
            <person name="Pangilinan J."/>
            <person name="Andreopoulos W."/>
            <person name="LaButti K."/>
            <person name="Hundley H."/>
            <person name="Na H."/>
            <person name="Kuo A."/>
            <person name="Barry K."/>
            <person name="Lipzen A."/>
            <person name="Henrissat B."/>
            <person name="Riley R."/>
            <person name="Ahrendt S."/>
            <person name="Nagy L.G."/>
            <person name="Grigoriev I.V."/>
            <person name="Martin F."/>
            <person name="Rosso M.N."/>
        </authorList>
    </citation>
    <scope>NUCLEOTIDE SEQUENCE [LARGE SCALE GENOMIC DNA]</scope>
    <source>
        <strain evidence="2 3">CIRM-BRFM 1785</strain>
    </source>
</reference>
<gene>
    <name evidence="2" type="ORF">C8Q71DRAFT_857551</name>
</gene>
<dbReference type="EMBL" id="JADCUA010000009">
    <property type="protein sequence ID" value="KAH9837238.1"/>
    <property type="molecule type" value="Genomic_DNA"/>
</dbReference>
<keyword evidence="3" id="KW-1185">Reference proteome</keyword>
<accession>A0ABQ8KIN3</accession>
<dbReference type="GeneID" id="72008152"/>
<name>A0ABQ8KIN3_9APHY</name>
<comment type="caution">
    <text evidence="2">The sequence shown here is derived from an EMBL/GenBank/DDBJ whole genome shotgun (WGS) entry which is preliminary data.</text>
</comment>
<protein>
    <recommendedName>
        <fullName evidence="4">SnoaL-like domain-containing protein</fullName>
    </recommendedName>
</protein>
<feature type="region of interest" description="Disordered" evidence="1">
    <location>
        <begin position="1"/>
        <end position="29"/>
    </location>
</feature>
<feature type="compositionally biased region" description="Polar residues" evidence="1">
    <location>
        <begin position="1"/>
        <end position="19"/>
    </location>
</feature>
<evidence type="ECO:0000313" key="3">
    <source>
        <dbReference type="Proteomes" id="UP000814176"/>
    </source>
</evidence>